<evidence type="ECO:0000313" key="8">
    <source>
        <dbReference type="EMBL" id="KAK3098286.1"/>
    </source>
</evidence>
<dbReference type="CDD" id="cd19051">
    <property type="entry name" value="LGIC_TM_cation"/>
    <property type="match status" value="1"/>
</dbReference>
<dbReference type="GO" id="GO:0016020">
    <property type="term" value="C:membrane"/>
    <property type="evidence" value="ECO:0007669"/>
    <property type="project" value="UniProtKB-SubCell"/>
</dbReference>
<dbReference type="Pfam" id="PF02931">
    <property type="entry name" value="Neur_chan_LBD"/>
    <property type="match status" value="1"/>
</dbReference>
<keyword evidence="4 5" id="KW-0472">Membrane</keyword>
<feature type="domain" description="Neurotransmitter-gated ion-channel transmembrane" evidence="7">
    <location>
        <begin position="74"/>
        <end position="326"/>
    </location>
</feature>
<evidence type="ECO:0000256" key="5">
    <source>
        <dbReference type="SAM" id="Phobius"/>
    </source>
</evidence>
<dbReference type="FunFam" id="1.20.58.390:FF:000043">
    <property type="entry name" value="AcetylCholine Receptor"/>
    <property type="match status" value="1"/>
</dbReference>
<dbReference type="Proteomes" id="UP001186944">
    <property type="component" value="Unassembled WGS sequence"/>
</dbReference>
<evidence type="ECO:0000259" key="6">
    <source>
        <dbReference type="Pfam" id="PF02931"/>
    </source>
</evidence>
<evidence type="ECO:0000259" key="7">
    <source>
        <dbReference type="Pfam" id="PF02932"/>
    </source>
</evidence>
<evidence type="ECO:0000256" key="2">
    <source>
        <dbReference type="ARBA" id="ARBA00022692"/>
    </source>
</evidence>
<accession>A0AA88Y5J5</accession>
<dbReference type="Pfam" id="PF02932">
    <property type="entry name" value="Neur_chan_memb"/>
    <property type="match status" value="1"/>
</dbReference>
<reference evidence="8" key="1">
    <citation type="submission" date="2019-08" db="EMBL/GenBank/DDBJ databases">
        <title>The improved chromosome-level genome for the pearl oyster Pinctada fucata martensii using PacBio sequencing and Hi-C.</title>
        <authorList>
            <person name="Zheng Z."/>
        </authorList>
    </citation>
    <scope>NUCLEOTIDE SEQUENCE</scope>
    <source>
        <strain evidence="8">ZZ-2019</strain>
        <tissue evidence="8">Adductor muscle</tissue>
    </source>
</reference>
<dbReference type="InterPro" id="IPR006201">
    <property type="entry name" value="Neur_channel"/>
</dbReference>
<feature type="transmembrane region" description="Helical" evidence="5">
    <location>
        <begin position="69"/>
        <end position="92"/>
    </location>
</feature>
<protein>
    <submittedName>
        <fullName evidence="8">Uncharacterized protein</fullName>
    </submittedName>
</protein>
<feature type="transmembrane region" description="Helical" evidence="5">
    <location>
        <begin position="129"/>
        <end position="152"/>
    </location>
</feature>
<dbReference type="InterPro" id="IPR036719">
    <property type="entry name" value="Neuro-gated_channel_TM_sf"/>
</dbReference>
<comment type="subcellular location">
    <subcellularLocation>
        <location evidence="1">Membrane</location>
        <topology evidence="1">Multi-pass membrane protein</topology>
    </subcellularLocation>
</comment>
<dbReference type="SUPFAM" id="SSF63712">
    <property type="entry name" value="Nicotinic receptor ligand binding domain-like"/>
    <property type="match status" value="1"/>
</dbReference>
<keyword evidence="3 5" id="KW-1133">Transmembrane helix</keyword>
<dbReference type="PANTHER" id="PTHR18945">
    <property type="entry name" value="NEUROTRANSMITTER GATED ION CHANNEL"/>
    <property type="match status" value="1"/>
</dbReference>
<dbReference type="EMBL" id="VSWD01000007">
    <property type="protein sequence ID" value="KAK3098286.1"/>
    <property type="molecule type" value="Genomic_DNA"/>
</dbReference>
<dbReference type="Gene3D" id="1.20.58.390">
    <property type="entry name" value="Neurotransmitter-gated ion-channel transmembrane domain"/>
    <property type="match status" value="2"/>
</dbReference>
<dbReference type="AlphaFoldDB" id="A0AA88Y5J5"/>
<evidence type="ECO:0000313" key="9">
    <source>
        <dbReference type="Proteomes" id="UP001186944"/>
    </source>
</evidence>
<evidence type="ECO:0000256" key="4">
    <source>
        <dbReference type="ARBA" id="ARBA00023136"/>
    </source>
</evidence>
<dbReference type="FunFam" id="2.70.170.10:FF:000106">
    <property type="entry name" value="Si:ch211-39a7.1"/>
    <property type="match status" value="1"/>
</dbReference>
<gene>
    <name evidence="8" type="ORF">FSP39_017967</name>
</gene>
<feature type="transmembrane region" description="Helical" evidence="5">
    <location>
        <begin position="310"/>
        <end position="332"/>
    </location>
</feature>
<organism evidence="8 9">
    <name type="scientific">Pinctada imbricata</name>
    <name type="common">Atlantic pearl-oyster</name>
    <name type="synonym">Pinctada martensii</name>
    <dbReference type="NCBI Taxonomy" id="66713"/>
    <lineage>
        <taxon>Eukaryota</taxon>
        <taxon>Metazoa</taxon>
        <taxon>Spiralia</taxon>
        <taxon>Lophotrochozoa</taxon>
        <taxon>Mollusca</taxon>
        <taxon>Bivalvia</taxon>
        <taxon>Autobranchia</taxon>
        <taxon>Pteriomorphia</taxon>
        <taxon>Pterioida</taxon>
        <taxon>Pterioidea</taxon>
        <taxon>Pteriidae</taxon>
        <taxon>Pinctada</taxon>
    </lineage>
</organism>
<evidence type="ECO:0000256" key="1">
    <source>
        <dbReference type="ARBA" id="ARBA00004141"/>
    </source>
</evidence>
<dbReference type="SUPFAM" id="SSF90112">
    <property type="entry name" value="Neurotransmitter-gated ion-channel transmembrane pore"/>
    <property type="match status" value="1"/>
</dbReference>
<dbReference type="GO" id="GO:0004888">
    <property type="term" value="F:transmembrane signaling receptor activity"/>
    <property type="evidence" value="ECO:0007669"/>
    <property type="project" value="InterPro"/>
</dbReference>
<proteinExistence type="predicted"/>
<keyword evidence="2 5" id="KW-0812">Transmembrane</keyword>
<feature type="domain" description="Neurotransmitter-gated ion-channel ligand-binding" evidence="6">
    <location>
        <begin position="1"/>
        <end position="67"/>
    </location>
</feature>
<dbReference type="InterPro" id="IPR006202">
    <property type="entry name" value="Neur_chan_lig-bd"/>
</dbReference>
<name>A0AA88Y5J5_PINIB</name>
<dbReference type="InterPro" id="IPR006029">
    <property type="entry name" value="Neurotrans-gated_channel_TM"/>
</dbReference>
<comment type="caution">
    <text evidence="8">The sequence shown here is derived from an EMBL/GenBank/DDBJ whole genome shotgun (WGS) entry which is preliminary data.</text>
</comment>
<evidence type="ECO:0000256" key="3">
    <source>
        <dbReference type="ARBA" id="ARBA00022989"/>
    </source>
</evidence>
<dbReference type="Gene3D" id="2.70.170.10">
    <property type="entry name" value="Neurotransmitter-gated ion-channel ligand-binding domain"/>
    <property type="match status" value="1"/>
</dbReference>
<dbReference type="GO" id="GO:0005230">
    <property type="term" value="F:extracellular ligand-gated monoatomic ion channel activity"/>
    <property type="evidence" value="ECO:0007669"/>
    <property type="project" value="InterPro"/>
</dbReference>
<feature type="transmembrane region" description="Helical" evidence="5">
    <location>
        <begin position="99"/>
        <end position="117"/>
    </location>
</feature>
<sequence length="334" mass="38413">MKFGSWTYDGFQVDITNRSTDVDLSEYVINGEWLLIKVTVERNVVRYTCCIEPFPDVTFHIHIRRRTLYYMYNVIFPCIMMSSLTLLVFCLPPDSGEKIALGITVLLAFSVFMLAVAENLPETSEFVPLISIYLTIVMSLTSISVIMTVFVLNLHHRGPNKQDVPNWIKRIFLGRLTTFLCLGNDRYYSSMNTNGESSFLRTMSLRMTLDNIAQELQNDIHVENGGMAETIVTESQGTTLHDVKRDVKFATKDSVNHSKKPNLSRAPSYSKSHEEILHNLKRILHKHEKEDRDYEIIQDWRRVAQVVDRILFFVFLFGTFISTLAILVIAPVSK</sequence>
<dbReference type="InterPro" id="IPR038050">
    <property type="entry name" value="Neuro_actylchol_rec"/>
</dbReference>
<dbReference type="InterPro" id="IPR036734">
    <property type="entry name" value="Neur_chan_lig-bd_sf"/>
</dbReference>
<keyword evidence="9" id="KW-1185">Reference proteome</keyword>